<organism evidence="3 4">
    <name type="scientific">Favolaschia claudopus</name>
    <dbReference type="NCBI Taxonomy" id="2862362"/>
    <lineage>
        <taxon>Eukaryota</taxon>
        <taxon>Fungi</taxon>
        <taxon>Dikarya</taxon>
        <taxon>Basidiomycota</taxon>
        <taxon>Agaricomycotina</taxon>
        <taxon>Agaricomycetes</taxon>
        <taxon>Agaricomycetidae</taxon>
        <taxon>Agaricales</taxon>
        <taxon>Marasmiineae</taxon>
        <taxon>Mycenaceae</taxon>
        <taxon>Favolaschia</taxon>
    </lineage>
</organism>
<feature type="region of interest" description="Disordered" evidence="2">
    <location>
        <begin position="417"/>
        <end position="511"/>
    </location>
</feature>
<feature type="compositionally biased region" description="Basic and acidic residues" evidence="2">
    <location>
        <begin position="735"/>
        <end position="748"/>
    </location>
</feature>
<feature type="compositionally biased region" description="Low complexity" evidence="2">
    <location>
        <begin position="434"/>
        <end position="464"/>
    </location>
</feature>
<evidence type="ECO:0000256" key="2">
    <source>
        <dbReference type="SAM" id="MobiDB-lite"/>
    </source>
</evidence>
<accession>A0AAW0DV49</accession>
<feature type="region of interest" description="Disordered" evidence="2">
    <location>
        <begin position="334"/>
        <end position="369"/>
    </location>
</feature>
<evidence type="ECO:0000313" key="4">
    <source>
        <dbReference type="Proteomes" id="UP001362999"/>
    </source>
</evidence>
<feature type="region of interest" description="Disordered" evidence="2">
    <location>
        <begin position="735"/>
        <end position="754"/>
    </location>
</feature>
<feature type="coiled-coil region" evidence="1">
    <location>
        <begin position="585"/>
        <end position="689"/>
    </location>
</feature>
<sequence>MWARIIPGLKPKAAPDASDNHSQGEVLAGVLEQHPNLSVFHHGAEQPSPPPSPSKSSRMNMFKRHTKGYDESQRAPSPMRLPKKIKTTFGMQGNASQLSIGAPSSAGAELERVSSHDMLSPAVAQAVKTKRRGSFNLLSRPSVEALSSPEISPPEREPATPFEAKSGSVRSILRDRNTPGTGQNVRFFSRDAYRVLSPDQSMDTDYQSVMTHALASKGNTPAPPPPEGTFLDRLQRSASPDSIGSGSMPRFASTSKSNKPRPTVAEIFSPMGSPEDKSTSPPINAENSGSQLMSQLPPLPAADFTSLFDMSQELEMPILPPPGLGVEIEMTLNETETEGEGGPKAMTSTPYRGKGKGKEREVNVPKENFAPTGVVDETIFHAKDKSTRLASALHERSNSFSAGQTMFYSMAHADSNRLSTASASPPADYPPYPSSAKSSPSAKDSAPPSRASSPSLRGRGRALSETMFMSMLRSPSPKLPEADINDESSAELGLYSSSQRATKPEPDPFSANANTYYTPQTNIPATPPQAEDGPAAAAHARKVSKDDDTIFALKTQLALQTELLGQFEADLHARDELVDVLGKKLTDVEKEEAKKKNVLKQWKKKVVELERACRYLEEEVESSRQESMERSIMDEASSEALRMLHRQIAGLERDREGWNRKEEMLREEIGTLEALLREKSDDIQDLKETIWTRDESERELKAGIQQAKREMEMMGNLSIGLIDENELKKQLEEMADARNQSSEKHKDAASGWEEEKEELVAAVDHVKLENAGLASELDNYKEQLKERDEQLLMLKSEIEAQWDHAEKSADKLEAAAAAQKALEAERDTLQAKVNELDERMMEMDAEYVEAENKQMELENDIQELWDVREALEKEQEEFLEQIKDQEGHAKALEQSLQARENRIVELEQERQYALDNVSRLEENIRRRDAEAAEYSQRTLQREAETEALREQITRMKREHAGAVEAATAAQTAEAEKQSRAVNQRVLDLKDEIERLRRQVHELQQESADKEVKIVQITKQRAKDKEDLQGLNIALDSKQQELELLKRRMGVRGTAGATPAQPSKLGHQRRDSAVFSTPSLGSRPPSVLSDAGTEVGSTGAKIAALGKSTRLNNIATSSTAKPATRVPGSMGPPAPVTKPRPSLAGTPTPAAREARVAAPVLARSASAKPASTTTPSPAVHRRVVSATLDQAMARVTKPRATVNASPAPSDKENVEAPRPASRARVPVPA</sequence>
<keyword evidence="1" id="KW-0175">Coiled coil</keyword>
<protein>
    <submittedName>
        <fullName evidence="3">Uncharacterized protein</fullName>
    </submittedName>
</protein>
<gene>
    <name evidence="3" type="ORF">R3P38DRAFT_2681793</name>
</gene>
<feature type="region of interest" description="Disordered" evidence="2">
    <location>
        <begin position="1115"/>
        <end position="1180"/>
    </location>
</feature>
<feature type="region of interest" description="Disordered" evidence="2">
    <location>
        <begin position="1051"/>
        <end position="1092"/>
    </location>
</feature>
<dbReference type="AlphaFoldDB" id="A0AAW0DV49"/>
<feature type="region of interest" description="Disordered" evidence="2">
    <location>
        <begin position="142"/>
        <end position="184"/>
    </location>
</feature>
<feature type="region of interest" description="Disordered" evidence="2">
    <location>
        <begin position="215"/>
        <end position="298"/>
    </location>
</feature>
<reference evidence="3 4" key="1">
    <citation type="journal article" date="2024" name="J Genomics">
        <title>Draft genome sequencing and assembly of Favolaschia claudopus CIRM-BRFM 2984 isolated from oak limbs.</title>
        <authorList>
            <person name="Navarro D."/>
            <person name="Drula E."/>
            <person name="Chaduli D."/>
            <person name="Cazenave R."/>
            <person name="Ahrendt S."/>
            <person name="Wang J."/>
            <person name="Lipzen A."/>
            <person name="Daum C."/>
            <person name="Barry K."/>
            <person name="Grigoriev I.V."/>
            <person name="Favel A."/>
            <person name="Rosso M.N."/>
            <person name="Martin F."/>
        </authorList>
    </citation>
    <scope>NUCLEOTIDE SEQUENCE [LARGE SCALE GENOMIC DNA]</scope>
    <source>
        <strain evidence="3 4">CIRM-BRFM 2984</strain>
    </source>
</reference>
<dbReference type="Proteomes" id="UP001362999">
    <property type="component" value="Unassembled WGS sequence"/>
</dbReference>
<keyword evidence="4" id="KW-1185">Reference proteome</keyword>
<dbReference type="PANTHER" id="PTHR24216">
    <property type="entry name" value="PAXILLIN-RELATED"/>
    <property type="match status" value="1"/>
</dbReference>
<dbReference type="PANTHER" id="PTHR24216:SF65">
    <property type="entry name" value="PAXILLIN-LIKE PROTEIN 1"/>
    <property type="match status" value="1"/>
</dbReference>
<feature type="coiled-coil region" evidence="1">
    <location>
        <begin position="971"/>
        <end position="1047"/>
    </location>
</feature>
<feature type="region of interest" description="Disordered" evidence="2">
    <location>
        <begin position="1193"/>
        <end position="1228"/>
    </location>
</feature>
<feature type="region of interest" description="Disordered" evidence="2">
    <location>
        <begin position="1"/>
        <end position="82"/>
    </location>
</feature>
<dbReference type="Gene3D" id="1.10.287.1490">
    <property type="match status" value="1"/>
</dbReference>
<evidence type="ECO:0000313" key="3">
    <source>
        <dbReference type="EMBL" id="KAK7055389.1"/>
    </source>
</evidence>
<proteinExistence type="predicted"/>
<comment type="caution">
    <text evidence="3">The sequence shown here is derived from an EMBL/GenBank/DDBJ whole genome shotgun (WGS) entry which is preliminary data.</text>
</comment>
<feature type="compositionally biased region" description="Polar residues" evidence="2">
    <location>
        <begin position="279"/>
        <end position="294"/>
    </location>
</feature>
<feature type="compositionally biased region" description="Low complexity" evidence="2">
    <location>
        <begin position="1145"/>
        <end position="1162"/>
    </location>
</feature>
<feature type="compositionally biased region" description="Low complexity" evidence="2">
    <location>
        <begin position="1215"/>
        <end position="1228"/>
    </location>
</feature>
<name>A0AAW0DV49_9AGAR</name>
<dbReference type="EMBL" id="JAWWNJ010000005">
    <property type="protein sequence ID" value="KAK7055389.1"/>
    <property type="molecule type" value="Genomic_DNA"/>
</dbReference>
<evidence type="ECO:0000256" key="1">
    <source>
        <dbReference type="SAM" id="Coils"/>
    </source>
</evidence>
<feature type="compositionally biased region" description="Polar residues" evidence="2">
    <location>
        <begin position="236"/>
        <end position="245"/>
    </location>
</feature>